<dbReference type="GeneID" id="139355075"/>
<sequence length="394" mass="46158">MIIYNNNNNNNNNVYKKALSLNSPSLASPTLTRLANRQQQRRRRQQKQIPLTECNKKFLLSLGFKLKKKMSHIINVLEKPTIDNSIIKKDYNSYSPYLRSYENNDEIRIAIQNQDLYVLPSESFLHIQGHITKVDDQIETTIALLNNCMAYLFSEIRYELNGIEIDRTRHLGVTSDLKNYLSIKRNQEHLLENCGWSITDNLKLERGNFNFCVPLNLLLGFAEDYNKILLNGKHELVLLRGKDNDDVYKSTAVALTMSQLKMTISSIVWKMPHVQLSDAYKLYMFNVINKQTPLLIPFRSWDIYYNPVVPQTTTFIWSVKLAAETERPRYVIIAFKNNKKYVHCDLVDVKVYLNSEVYPYDGLNQNFSYNRYALLYDMYINFQKSYYGCESQPL</sequence>
<dbReference type="Proteomes" id="UP001652628">
    <property type="component" value="Unplaced"/>
</dbReference>
<proteinExistence type="predicted"/>
<dbReference type="PANTHER" id="PTHR36159:SF1">
    <property type="entry name" value="RETROVIRUS-RELATED POL POLYPROTEIN FROM TRANSPOSON 412-LIKE PROTEIN"/>
    <property type="match status" value="1"/>
</dbReference>
<feature type="domain" description="Double jelly roll-like" evidence="1">
    <location>
        <begin position="143"/>
        <end position="391"/>
    </location>
</feature>
<protein>
    <recommendedName>
        <fullName evidence="1">Double jelly roll-like domain-containing protein</fullName>
    </recommendedName>
</protein>
<organism evidence="2 3">
    <name type="scientific">Drosophila suzukii</name>
    <name type="common">Spotted-wing drosophila fruit fly</name>
    <dbReference type="NCBI Taxonomy" id="28584"/>
    <lineage>
        <taxon>Eukaryota</taxon>
        <taxon>Metazoa</taxon>
        <taxon>Ecdysozoa</taxon>
        <taxon>Arthropoda</taxon>
        <taxon>Hexapoda</taxon>
        <taxon>Insecta</taxon>
        <taxon>Pterygota</taxon>
        <taxon>Neoptera</taxon>
        <taxon>Endopterygota</taxon>
        <taxon>Diptera</taxon>
        <taxon>Brachycera</taxon>
        <taxon>Muscomorpha</taxon>
        <taxon>Ephydroidea</taxon>
        <taxon>Drosophilidae</taxon>
        <taxon>Drosophila</taxon>
        <taxon>Sophophora</taxon>
    </lineage>
</organism>
<gene>
    <name evidence="3" type="primary">LOC139355075</name>
</gene>
<dbReference type="RefSeq" id="XP_070855481.1">
    <property type="nucleotide sequence ID" value="XM_070999380.1"/>
</dbReference>
<dbReference type="Pfam" id="PF21738">
    <property type="entry name" value="DJR-like_dom"/>
    <property type="match status" value="1"/>
</dbReference>
<dbReference type="InterPro" id="IPR049512">
    <property type="entry name" value="DJR-like_dom"/>
</dbReference>
<evidence type="ECO:0000313" key="2">
    <source>
        <dbReference type="Proteomes" id="UP001652628"/>
    </source>
</evidence>
<evidence type="ECO:0000313" key="3">
    <source>
        <dbReference type="RefSeq" id="XP_070855481.1"/>
    </source>
</evidence>
<reference evidence="3" key="1">
    <citation type="submission" date="2025-08" db="UniProtKB">
        <authorList>
            <consortium name="RefSeq"/>
        </authorList>
    </citation>
    <scope>IDENTIFICATION</scope>
</reference>
<dbReference type="PANTHER" id="PTHR36159">
    <property type="entry name" value="PROTEIN CBG23766"/>
    <property type="match status" value="1"/>
</dbReference>
<accession>A0ABM4TZX7</accession>
<name>A0ABM4TZX7_DROSZ</name>
<evidence type="ECO:0000259" key="1">
    <source>
        <dbReference type="Pfam" id="PF21738"/>
    </source>
</evidence>
<keyword evidence="2" id="KW-1185">Reference proteome</keyword>